<name>A0A5R9GEQ2_9PROT</name>
<protein>
    <submittedName>
        <fullName evidence="1">Uncharacterized protein</fullName>
    </submittedName>
</protein>
<gene>
    <name evidence="1" type="ORF">FEF65_12710</name>
</gene>
<dbReference type="EMBL" id="VBRY01000015">
    <property type="protein sequence ID" value="TLS65546.1"/>
    <property type="molecule type" value="Genomic_DNA"/>
</dbReference>
<organism evidence="1 2">
    <name type="scientific">Mariprofundus erugo</name>
    <dbReference type="NCBI Taxonomy" id="2528639"/>
    <lineage>
        <taxon>Bacteria</taxon>
        <taxon>Pseudomonadati</taxon>
        <taxon>Pseudomonadota</taxon>
        <taxon>Candidatius Mariprofundia</taxon>
        <taxon>Mariprofundales</taxon>
        <taxon>Mariprofundaceae</taxon>
        <taxon>Mariprofundus</taxon>
    </lineage>
</organism>
<reference evidence="1 2" key="1">
    <citation type="journal article" date="2019" name="Appl. Environ. Microbiol.">
        <title>Environmental Evidence and Genomic Insight of Iron-oxidizing Bacteria Preference Towards More Corrosion Resistant Stainless Steel at Higher Salinities.</title>
        <authorList>
            <person name="Garrison C.E."/>
            <person name="Price K.A."/>
            <person name="Field E.K."/>
        </authorList>
    </citation>
    <scope>NUCLEOTIDE SEQUENCE [LARGE SCALE GENOMIC DNA]</scope>
    <source>
        <strain evidence="1 2">P3</strain>
    </source>
</reference>
<evidence type="ECO:0000313" key="2">
    <source>
        <dbReference type="Proteomes" id="UP000306585"/>
    </source>
</evidence>
<evidence type="ECO:0000313" key="1">
    <source>
        <dbReference type="EMBL" id="TLS65546.1"/>
    </source>
</evidence>
<accession>A0A5R9GEQ2</accession>
<dbReference type="AlphaFoldDB" id="A0A5R9GEQ2"/>
<sequence length="74" mass="7822">MNAMLRLFMGAGIQRAGDMERVAVSEAGSLSEVVALHVVCRVSAAIGCAHQVITELIGLDFHGRQETAAICLLI</sequence>
<keyword evidence="2" id="KW-1185">Reference proteome</keyword>
<dbReference type="Proteomes" id="UP000306585">
    <property type="component" value="Unassembled WGS sequence"/>
</dbReference>
<dbReference type="RefSeq" id="WP_138240200.1">
    <property type="nucleotide sequence ID" value="NZ_VBRY01000015.1"/>
</dbReference>
<comment type="caution">
    <text evidence="1">The sequence shown here is derived from an EMBL/GenBank/DDBJ whole genome shotgun (WGS) entry which is preliminary data.</text>
</comment>
<proteinExistence type="predicted"/>